<evidence type="ECO:0000313" key="5">
    <source>
        <dbReference type="EMBL" id="VDO13748.1"/>
    </source>
</evidence>
<dbReference type="OrthoDB" id="7305308at2759"/>
<dbReference type="InterPro" id="IPR000182">
    <property type="entry name" value="GNAT_dom"/>
</dbReference>
<dbReference type="EMBL" id="UZAE01014543">
    <property type="protein sequence ID" value="VDO13748.1"/>
    <property type="molecule type" value="Genomic_DNA"/>
</dbReference>
<organism evidence="7">
    <name type="scientific">Rodentolepis nana</name>
    <name type="common">Dwarf tapeworm</name>
    <name type="synonym">Hymenolepis nana</name>
    <dbReference type="NCBI Taxonomy" id="102285"/>
    <lineage>
        <taxon>Eukaryota</taxon>
        <taxon>Metazoa</taxon>
        <taxon>Spiralia</taxon>
        <taxon>Lophotrochozoa</taxon>
        <taxon>Platyhelminthes</taxon>
        <taxon>Cestoda</taxon>
        <taxon>Eucestoda</taxon>
        <taxon>Cyclophyllidea</taxon>
        <taxon>Hymenolepididae</taxon>
        <taxon>Rodentolepis</taxon>
    </lineage>
</organism>
<dbReference type="GO" id="GO:0008080">
    <property type="term" value="F:N-acetyltransferase activity"/>
    <property type="evidence" value="ECO:0007669"/>
    <property type="project" value="TreeGrafter"/>
</dbReference>
<dbReference type="Pfam" id="PF13508">
    <property type="entry name" value="Acetyltransf_7"/>
    <property type="match status" value="1"/>
</dbReference>
<evidence type="ECO:0000259" key="4">
    <source>
        <dbReference type="PROSITE" id="PS51186"/>
    </source>
</evidence>
<dbReference type="InterPro" id="IPR051016">
    <property type="entry name" value="Diverse_Substrate_AcTransf"/>
</dbReference>
<accession>A0A0R3TXU4</accession>
<dbReference type="WBParaSite" id="HNAJ_0001268901-mRNA-1">
    <property type="protein sequence ID" value="HNAJ_0001268901-mRNA-1"/>
    <property type="gene ID" value="HNAJ_0001268901"/>
</dbReference>
<dbReference type="SUPFAM" id="SSF55729">
    <property type="entry name" value="Acyl-CoA N-acyltransferases (Nat)"/>
    <property type="match status" value="1"/>
</dbReference>
<protein>
    <submittedName>
        <fullName evidence="7">N-acetyltransferase domain-containing protein</fullName>
    </submittedName>
</protein>
<comment type="similarity">
    <text evidence="1">Belongs to the acetyltransferase family.</text>
</comment>
<dbReference type="Proteomes" id="UP000278807">
    <property type="component" value="Unassembled WGS sequence"/>
</dbReference>
<evidence type="ECO:0000256" key="1">
    <source>
        <dbReference type="ARBA" id="ARBA00008694"/>
    </source>
</evidence>
<evidence type="ECO:0000313" key="7">
    <source>
        <dbReference type="WBParaSite" id="HNAJ_0001268901-mRNA-1"/>
    </source>
</evidence>
<feature type="domain" description="N-acetyltransferase" evidence="4">
    <location>
        <begin position="1"/>
        <end position="178"/>
    </location>
</feature>
<dbReference type="Gene3D" id="3.40.630.30">
    <property type="match status" value="1"/>
</dbReference>
<dbReference type="PANTHER" id="PTHR10545">
    <property type="entry name" value="DIAMINE N-ACETYLTRANSFERASE"/>
    <property type="match status" value="1"/>
</dbReference>
<evidence type="ECO:0000256" key="2">
    <source>
        <dbReference type="ARBA" id="ARBA00022679"/>
    </source>
</evidence>
<proteinExistence type="inferred from homology"/>
<sequence length="397" mass="46000">MIRQAKEQDCHGLYNLSIELLRNHENQGENTWISFENFQGLIKEGFVKFYVIIEENVESADGGYEFEQRPAKSRSVVVEEKADGYVAFMDDYDVYFGGPGILVDQFYVKEECRGKGYGKKLLNEVYKQALAQDAKYIKLFFQEREDRNIIYKRLGYKNYSSSAPFHRLLEIYRPCNIRQILGLDVFDDFNRTRKKTKHSRIQISQYKEGDYNYIVKHLKLLSDLENKENCQFPSPDLVVVAKYPSEPHPPSEQSTKLYVKKLLGPEWMGVNGDPWVIQTEISEISKARDSTLQICGFVERPSICCWLGHKLTFSNFVGDLSLINKDLIVGRVRYWNPEWGPILAVDFEVSADEGEPTAENNVLVRTLKSLGPIDEDKWNCAILEEKQIRSNLVKETR</sequence>
<dbReference type="InterPro" id="IPR016181">
    <property type="entry name" value="Acyl_CoA_acyltransferase"/>
</dbReference>
<reference evidence="7" key="1">
    <citation type="submission" date="2017-02" db="UniProtKB">
        <authorList>
            <consortium name="WormBaseParasite"/>
        </authorList>
    </citation>
    <scope>IDENTIFICATION</scope>
</reference>
<evidence type="ECO:0000313" key="6">
    <source>
        <dbReference type="Proteomes" id="UP000278807"/>
    </source>
</evidence>
<dbReference type="AlphaFoldDB" id="A0A0R3TXU4"/>
<dbReference type="CDD" id="cd04301">
    <property type="entry name" value="NAT_SF"/>
    <property type="match status" value="1"/>
</dbReference>
<gene>
    <name evidence="5" type="ORF">HNAJ_LOCUS12667</name>
</gene>
<keyword evidence="2" id="KW-0808">Transferase</keyword>
<keyword evidence="3" id="KW-0012">Acyltransferase</keyword>
<name>A0A0R3TXU4_RODNA</name>
<reference evidence="5 6" key="2">
    <citation type="submission" date="2018-11" db="EMBL/GenBank/DDBJ databases">
        <authorList>
            <consortium name="Pathogen Informatics"/>
        </authorList>
    </citation>
    <scope>NUCLEOTIDE SEQUENCE [LARGE SCALE GENOMIC DNA]</scope>
</reference>
<evidence type="ECO:0000256" key="3">
    <source>
        <dbReference type="ARBA" id="ARBA00023315"/>
    </source>
</evidence>
<dbReference type="PANTHER" id="PTHR10545:SF29">
    <property type="entry name" value="GH14572P-RELATED"/>
    <property type="match status" value="1"/>
</dbReference>
<keyword evidence="6" id="KW-1185">Reference proteome</keyword>
<dbReference type="PROSITE" id="PS51186">
    <property type="entry name" value="GNAT"/>
    <property type="match status" value="1"/>
</dbReference>